<keyword evidence="3" id="KW-0804">Transcription</keyword>
<keyword evidence="7" id="KW-1185">Reference proteome</keyword>
<dbReference type="PROSITE" id="PS00042">
    <property type="entry name" value="HTH_CRP_1"/>
    <property type="match status" value="1"/>
</dbReference>
<dbReference type="Proteomes" id="UP001259803">
    <property type="component" value="Unassembled WGS sequence"/>
</dbReference>
<dbReference type="PROSITE" id="PS51063">
    <property type="entry name" value="HTH_CRP_2"/>
    <property type="match status" value="1"/>
</dbReference>
<dbReference type="PANTHER" id="PTHR24567:SF75">
    <property type="entry name" value="FUMARATE AND NITRATE REDUCTION REGULATORY PROTEIN"/>
    <property type="match status" value="1"/>
</dbReference>
<name>A0ABU2ZKE1_9SPHN</name>
<keyword evidence="2" id="KW-0238">DNA-binding</keyword>
<dbReference type="SUPFAM" id="SSF51206">
    <property type="entry name" value="cAMP-binding domain-like"/>
    <property type="match status" value="1"/>
</dbReference>
<dbReference type="Gene3D" id="2.60.120.10">
    <property type="entry name" value="Jelly Rolls"/>
    <property type="match status" value="1"/>
</dbReference>
<dbReference type="CDD" id="cd00038">
    <property type="entry name" value="CAP_ED"/>
    <property type="match status" value="1"/>
</dbReference>
<comment type="caution">
    <text evidence="6">The sequence shown here is derived from an EMBL/GenBank/DDBJ whole genome shotgun (WGS) entry which is preliminary data.</text>
</comment>
<protein>
    <submittedName>
        <fullName evidence="6">Helix-turn-helix domain-containing protein</fullName>
    </submittedName>
</protein>
<dbReference type="PRINTS" id="PR00034">
    <property type="entry name" value="HTHCRP"/>
</dbReference>
<dbReference type="InterPro" id="IPR000595">
    <property type="entry name" value="cNMP-bd_dom"/>
</dbReference>
<accession>A0ABU2ZKE1</accession>
<dbReference type="Gene3D" id="1.10.10.10">
    <property type="entry name" value="Winged helix-like DNA-binding domain superfamily/Winged helix DNA-binding domain"/>
    <property type="match status" value="1"/>
</dbReference>
<dbReference type="InterPro" id="IPR018335">
    <property type="entry name" value="Tscrpt_reg_HTH_Crp-type_CS"/>
</dbReference>
<dbReference type="InterPro" id="IPR018490">
    <property type="entry name" value="cNMP-bd_dom_sf"/>
</dbReference>
<proteinExistence type="predicted"/>
<organism evidence="6 7">
    <name type="scientific">Croceicoccus esteveae</name>
    <dbReference type="NCBI Taxonomy" id="3075597"/>
    <lineage>
        <taxon>Bacteria</taxon>
        <taxon>Pseudomonadati</taxon>
        <taxon>Pseudomonadota</taxon>
        <taxon>Alphaproteobacteria</taxon>
        <taxon>Sphingomonadales</taxon>
        <taxon>Erythrobacteraceae</taxon>
        <taxon>Croceicoccus</taxon>
    </lineage>
</organism>
<evidence type="ECO:0000256" key="3">
    <source>
        <dbReference type="ARBA" id="ARBA00023163"/>
    </source>
</evidence>
<dbReference type="InterPro" id="IPR050397">
    <property type="entry name" value="Env_Response_Regulators"/>
</dbReference>
<dbReference type="Pfam" id="PF00027">
    <property type="entry name" value="cNMP_binding"/>
    <property type="match status" value="1"/>
</dbReference>
<dbReference type="CDD" id="cd00092">
    <property type="entry name" value="HTH_CRP"/>
    <property type="match status" value="1"/>
</dbReference>
<dbReference type="InterPro" id="IPR036388">
    <property type="entry name" value="WH-like_DNA-bd_sf"/>
</dbReference>
<dbReference type="InterPro" id="IPR012318">
    <property type="entry name" value="HTH_CRP"/>
</dbReference>
<feature type="domain" description="Cyclic nucleotide-binding" evidence="4">
    <location>
        <begin position="1"/>
        <end position="100"/>
    </location>
</feature>
<dbReference type="EMBL" id="JAVRHS010000005">
    <property type="protein sequence ID" value="MDT0576044.1"/>
    <property type="molecule type" value="Genomic_DNA"/>
</dbReference>
<evidence type="ECO:0000259" key="4">
    <source>
        <dbReference type="PROSITE" id="PS50042"/>
    </source>
</evidence>
<evidence type="ECO:0000313" key="7">
    <source>
        <dbReference type="Proteomes" id="UP001259803"/>
    </source>
</evidence>
<dbReference type="InterPro" id="IPR036390">
    <property type="entry name" value="WH_DNA-bd_sf"/>
</dbReference>
<feature type="domain" description="HTH crp-type" evidence="5">
    <location>
        <begin position="114"/>
        <end position="189"/>
    </location>
</feature>
<evidence type="ECO:0000256" key="1">
    <source>
        <dbReference type="ARBA" id="ARBA00023015"/>
    </source>
</evidence>
<gene>
    <name evidence="6" type="ORF">RM533_07570</name>
</gene>
<evidence type="ECO:0000313" key="6">
    <source>
        <dbReference type="EMBL" id="MDT0576044.1"/>
    </source>
</evidence>
<dbReference type="InterPro" id="IPR014710">
    <property type="entry name" value="RmlC-like_jellyroll"/>
</dbReference>
<evidence type="ECO:0000259" key="5">
    <source>
        <dbReference type="PROSITE" id="PS51063"/>
    </source>
</evidence>
<dbReference type="SMART" id="SM00419">
    <property type="entry name" value="HTH_CRP"/>
    <property type="match status" value="1"/>
</dbReference>
<dbReference type="PANTHER" id="PTHR24567">
    <property type="entry name" value="CRP FAMILY TRANSCRIPTIONAL REGULATORY PROTEIN"/>
    <property type="match status" value="1"/>
</dbReference>
<keyword evidence="1" id="KW-0805">Transcription regulation</keyword>
<dbReference type="Pfam" id="PF13545">
    <property type="entry name" value="HTH_Crp_2"/>
    <property type="match status" value="1"/>
</dbReference>
<dbReference type="SUPFAM" id="SSF46785">
    <property type="entry name" value="Winged helix' DNA-binding domain"/>
    <property type="match status" value="1"/>
</dbReference>
<evidence type="ECO:0000256" key="2">
    <source>
        <dbReference type="ARBA" id="ARBA00023125"/>
    </source>
</evidence>
<dbReference type="PROSITE" id="PS50042">
    <property type="entry name" value="CNMP_BINDING_3"/>
    <property type="match status" value="1"/>
</dbReference>
<dbReference type="RefSeq" id="WP_311340625.1">
    <property type="nucleotide sequence ID" value="NZ_JAVRHS010000005.1"/>
</dbReference>
<sequence>MRELKAEEALFHQGSDASLVYTVISGSLRLGRLLFDGRRQITGFALPGEFLGIAMDELHDVTAEALEPSRIWCFPRLRFDSLVASIPPLKDSLLERARQDLTAAQQQFIVLGRKTAIERVASFLVYLHRRFERTAGTSLSNITLPMGRADIADYLGLTKETVSRVFSQLRNSRIIRLETLTCIQILNQPALEAVAEGE</sequence>
<reference evidence="6 7" key="1">
    <citation type="submission" date="2023-09" db="EMBL/GenBank/DDBJ databases">
        <authorList>
            <person name="Rey-Velasco X."/>
        </authorList>
    </citation>
    <scope>NUCLEOTIDE SEQUENCE [LARGE SCALE GENOMIC DNA]</scope>
    <source>
        <strain evidence="6 7">F390</strain>
    </source>
</reference>